<feature type="transmembrane region" description="Helical" evidence="6">
    <location>
        <begin position="72"/>
        <end position="90"/>
    </location>
</feature>
<proteinExistence type="inferred from homology"/>
<evidence type="ECO:0000256" key="6">
    <source>
        <dbReference type="SAM" id="Phobius"/>
    </source>
</evidence>
<dbReference type="EMBL" id="AZBU02000001">
    <property type="protein sequence ID" value="TMS38901.1"/>
    <property type="molecule type" value="Genomic_DNA"/>
</dbReference>
<protein>
    <recommendedName>
        <fullName evidence="7">CWH43-like N-terminal domain-containing protein</fullName>
    </recommendedName>
</protein>
<keyword evidence="3 6" id="KW-0812">Transmembrane</keyword>
<feature type="transmembrane region" description="Helical" evidence="6">
    <location>
        <begin position="168"/>
        <end position="189"/>
    </location>
</feature>
<organism evidence="8 9">
    <name type="scientific">Steinernema carpocapsae</name>
    <name type="common">Entomopathogenic nematode</name>
    <dbReference type="NCBI Taxonomy" id="34508"/>
    <lineage>
        <taxon>Eukaryota</taxon>
        <taxon>Metazoa</taxon>
        <taxon>Ecdysozoa</taxon>
        <taxon>Nematoda</taxon>
        <taxon>Chromadorea</taxon>
        <taxon>Rhabditida</taxon>
        <taxon>Tylenchina</taxon>
        <taxon>Panagrolaimomorpha</taxon>
        <taxon>Strongyloidoidea</taxon>
        <taxon>Steinernematidae</taxon>
        <taxon>Steinernema</taxon>
    </lineage>
</organism>
<feature type="transmembrane region" description="Helical" evidence="6">
    <location>
        <begin position="102"/>
        <end position="123"/>
    </location>
</feature>
<dbReference type="InterPro" id="IPR019402">
    <property type="entry name" value="CWH43_N"/>
</dbReference>
<feature type="transmembrane region" description="Helical" evidence="6">
    <location>
        <begin position="6"/>
        <end position="24"/>
    </location>
</feature>
<evidence type="ECO:0000256" key="4">
    <source>
        <dbReference type="ARBA" id="ARBA00022989"/>
    </source>
</evidence>
<reference evidence="8 9" key="2">
    <citation type="journal article" date="2019" name="G3 (Bethesda)">
        <title>Hybrid Assembly of the Genome of the Entomopathogenic Nematode Steinernema carpocapsae Identifies the X-Chromosome.</title>
        <authorList>
            <person name="Serra L."/>
            <person name="Macchietto M."/>
            <person name="Macias-Munoz A."/>
            <person name="McGill C.J."/>
            <person name="Rodriguez I.M."/>
            <person name="Rodriguez B."/>
            <person name="Murad R."/>
            <person name="Mortazavi A."/>
        </authorList>
    </citation>
    <scope>NUCLEOTIDE SEQUENCE [LARGE SCALE GENOMIC DNA]</scope>
    <source>
        <strain evidence="8 9">ALL</strain>
    </source>
</reference>
<evidence type="ECO:0000256" key="5">
    <source>
        <dbReference type="ARBA" id="ARBA00023136"/>
    </source>
</evidence>
<dbReference type="GO" id="GO:0012505">
    <property type="term" value="C:endomembrane system"/>
    <property type="evidence" value="ECO:0007669"/>
    <property type="project" value="UniProtKB-SubCell"/>
</dbReference>
<evidence type="ECO:0000259" key="7">
    <source>
        <dbReference type="Pfam" id="PF10277"/>
    </source>
</evidence>
<comment type="similarity">
    <text evidence="2">Belongs to the DRAM/TMEM150 family.</text>
</comment>
<dbReference type="PANTHER" id="PTHR21324:SF2">
    <property type="entry name" value="EG:22E5.9 PROTEIN"/>
    <property type="match status" value="1"/>
</dbReference>
<evidence type="ECO:0000313" key="8">
    <source>
        <dbReference type="EMBL" id="TMS38901.1"/>
    </source>
</evidence>
<name>A0A4U8UZD5_STECR</name>
<feature type="transmembrane region" description="Helical" evidence="6">
    <location>
        <begin position="135"/>
        <end position="156"/>
    </location>
</feature>
<keyword evidence="4 6" id="KW-1133">Transmembrane helix</keyword>
<sequence>MVVRTLWLVPISSSILTITAYNLPNQPLTKAISSQILNVSALFFALAVYLRHRQIVEYYGNRLKIDSSTWRPYSFGLLIVGFLAALALTLEANFFSSVNQKYGILGKLFAVTGLVYFVGQTAFSYLVQPHMSHPILNHCRLFLCFGGMSAFFWMTLFSKGGSITSSDYNYSVLATLVQGSVQLLVSSMASELWYSYAHVPKLHFSSSKLKHFIQTIILCRILQRIAQYRRRRSSESKVDLNASKTVQS</sequence>
<dbReference type="AlphaFoldDB" id="A0A4U8UZD5"/>
<feature type="domain" description="CWH43-like N-terminal" evidence="7">
    <location>
        <begin position="26"/>
        <end position="174"/>
    </location>
</feature>
<dbReference type="OrthoDB" id="191706at2759"/>
<dbReference type="EMBL" id="CM016762">
    <property type="protein sequence ID" value="TMS38901.1"/>
    <property type="molecule type" value="Genomic_DNA"/>
</dbReference>
<dbReference type="InterPro" id="IPR050911">
    <property type="entry name" value="DRAM/TMEM150_Autophagy_Mod"/>
</dbReference>
<dbReference type="PANTHER" id="PTHR21324">
    <property type="entry name" value="FASTING-INDUCIBLE INTEGRAL MEMBRANE PROTEIN TM6P1-RELATED"/>
    <property type="match status" value="1"/>
</dbReference>
<dbReference type="Proteomes" id="UP000298663">
    <property type="component" value="Chromosome X"/>
</dbReference>
<evidence type="ECO:0000256" key="1">
    <source>
        <dbReference type="ARBA" id="ARBA00004127"/>
    </source>
</evidence>
<gene>
    <name evidence="8" type="ORF">L596_005525</name>
</gene>
<keyword evidence="5 6" id="KW-0472">Membrane</keyword>
<keyword evidence="9" id="KW-1185">Reference proteome</keyword>
<reference evidence="8 9" key="1">
    <citation type="journal article" date="2015" name="Genome Biol.">
        <title>Comparative genomics of Steinernema reveals deeply conserved gene regulatory networks.</title>
        <authorList>
            <person name="Dillman A.R."/>
            <person name="Macchietto M."/>
            <person name="Porter C.F."/>
            <person name="Rogers A."/>
            <person name="Williams B."/>
            <person name="Antoshechkin I."/>
            <person name="Lee M.M."/>
            <person name="Goodwin Z."/>
            <person name="Lu X."/>
            <person name="Lewis E.E."/>
            <person name="Goodrich-Blair H."/>
            <person name="Stock S.P."/>
            <person name="Adams B.J."/>
            <person name="Sternberg P.W."/>
            <person name="Mortazavi A."/>
        </authorList>
    </citation>
    <scope>NUCLEOTIDE SEQUENCE [LARGE SCALE GENOMIC DNA]</scope>
    <source>
        <strain evidence="8 9">ALL</strain>
    </source>
</reference>
<feature type="transmembrane region" description="Helical" evidence="6">
    <location>
        <begin position="36"/>
        <end position="52"/>
    </location>
</feature>
<comment type="subcellular location">
    <subcellularLocation>
        <location evidence="1">Endomembrane system</location>
        <topology evidence="1">Multi-pass membrane protein</topology>
    </subcellularLocation>
</comment>
<evidence type="ECO:0000313" key="9">
    <source>
        <dbReference type="Proteomes" id="UP000298663"/>
    </source>
</evidence>
<evidence type="ECO:0000256" key="3">
    <source>
        <dbReference type="ARBA" id="ARBA00022692"/>
    </source>
</evidence>
<accession>A0A4U8UZD5</accession>
<comment type="caution">
    <text evidence="8">The sequence shown here is derived from an EMBL/GenBank/DDBJ whole genome shotgun (WGS) entry which is preliminary data.</text>
</comment>
<dbReference type="Pfam" id="PF10277">
    <property type="entry name" value="Frag1"/>
    <property type="match status" value="1"/>
</dbReference>
<evidence type="ECO:0000256" key="2">
    <source>
        <dbReference type="ARBA" id="ARBA00006565"/>
    </source>
</evidence>